<name>A0A0M2UVL2_9BACT</name>
<accession>A0A0M2UVL2</accession>
<proteinExistence type="predicted"/>
<sequence length="114" mass="12748">MKTIAQNEERRQPKIKTEMRGKGLTVRAGLLPVLLSWGSCYSDREYKRQYVRSGGANARYQMVGGVQMVVVGLIAGATSMVQVVKVWSDEVLMKMAGWKEILVDSTIGRIMQLI</sequence>
<evidence type="ECO:0000256" key="1">
    <source>
        <dbReference type="SAM" id="Phobius"/>
    </source>
</evidence>
<reference evidence="2 3" key="1">
    <citation type="journal article" date="2013" name="BMC Microbiol.">
        <title>Identification of the type II cytochrome c maturation pathway in anammox bacteria by comparative genomics.</title>
        <authorList>
            <person name="Ferousi C."/>
            <person name="Speth D.R."/>
            <person name="Reimann J."/>
            <person name="Op den Camp H.J."/>
            <person name="Allen J.W."/>
            <person name="Keltjens J.T."/>
            <person name="Jetten M.S."/>
        </authorList>
    </citation>
    <scope>NUCLEOTIDE SEQUENCE [LARGE SCALE GENOMIC DNA]</scope>
    <source>
        <strain evidence="2">RU1</strain>
    </source>
</reference>
<evidence type="ECO:0000313" key="2">
    <source>
        <dbReference type="EMBL" id="KKO19877.1"/>
    </source>
</evidence>
<organism evidence="2 3">
    <name type="scientific">Candidatus Brocadia fulgida</name>
    <dbReference type="NCBI Taxonomy" id="380242"/>
    <lineage>
        <taxon>Bacteria</taxon>
        <taxon>Pseudomonadati</taxon>
        <taxon>Planctomycetota</taxon>
        <taxon>Candidatus Brocadiia</taxon>
        <taxon>Candidatus Brocadiales</taxon>
        <taxon>Candidatus Brocadiaceae</taxon>
        <taxon>Candidatus Brocadia</taxon>
    </lineage>
</organism>
<keyword evidence="3" id="KW-1185">Reference proteome</keyword>
<evidence type="ECO:0000313" key="3">
    <source>
        <dbReference type="Proteomes" id="UP000034954"/>
    </source>
</evidence>
<comment type="caution">
    <text evidence="2">The sequence shown here is derived from an EMBL/GenBank/DDBJ whole genome shotgun (WGS) entry which is preliminary data.</text>
</comment>
<dbReference type="Proteomes" id="UP000034954">
    <property type="component" value="Unassembled WGS sequence"/>
</dbReference>
<dbReference type="EMBL" id="LAQJ01000145">
    <property type="protein sequence ID" value="KKO19877.1"/>
    <property type="molecule type" value="Genomic_DNA"/>
</dbReference>
<keyword evidence="1" id="KW-1133">Transmembrane helix</keyword>
<keyword evidence="1" id="KW-0812">Transmembrane</keyword>
<feature type="transmembrane region" description="Helical" evidence="1">
    <location>
        <begin position="66"/>
        <end position="87"/>
    </location>
</feature>
<protein>
    <submittedName>
        <fullName evidence="2">Uncharacterized protein</fullName>
    </submittedName>
</protein>
<keyword evidence="1" id="KW-0472">Membrane</keyword>
<dbReference type="AlphaFoldDB" id="A0A0M2UVL2"/>
<gene>
    <name evidence="2" type="ORF">BROFUL_01390</name>
</gene>